<dbReference type="PROSITE" id="PS51194">
    <property type="entry name" value="HELICASE_CTER"/>
    <property type="match status" value="1"/>
</dbReference>
<evidence type="ECO:0000256" key="7">
    <source>
        <dbReference type="SAM" id="MobiDB-lite"/>
    </source>
</evidence>
<dbReference type="PROSITE" id="PS51192">
    <property type="entry name" value="HELICASE_ATP_BIND_1"/>
    <property type="match status" value="1"/>
</dbReference>
<feature type="compositionally biased region" description="Acidic residues" evidence="7">
    <location>
        <begin position="96"/>
        <end position="113"/>
    </location>
</feature>
<dbReference type="STRING" id="1890683.A0A427Y7I8"/>
<organism evidence="10 11">
    <name type="scientific">Saitozyma podzolica</name>
    <dbReference type="NCBI Taxonomy" id="1890683"/>
    <lineage>
        <taxon>Eukaryota</taxon>
        <taxon>Fungi</taxon>
        <taxon>Dikarya</taxon>
        <taxon>Basidiomycota</taxon>
        <taxon>Agaricomycotina</taxon>
        <taxon>Tremellomycetes</taxon>
        <taxon>Tremellales</taxon>
        <taxon>Trimorphomycetaceae</taxon>
        <taxon>Saitozyma</taxon>
    </lineage>
</organism>
<dbReference type="PROSITE" id="PS00039">
    <property type="entry name" value="DEAD_ATP_HELICASE"/>
    <property type="match status" value="1"/>
</dbReference>
<evidence type="ECO:0000256" key="6">
    <source>
        <dbReference type="RuleBase" id="RU365068"/>
    </source>
</evidence>
<keyword evidence="5 6" id="KW-0694">RNA-binding</keyword>
<dbReference type="GO" id="GO:0016787">
    <property type="term" value="F:hydrolase activity"/>
    <property type="evidence" value="ECO:0007669"/>
    <property type="project" value="UniProtKB-KW"/>
</dbReference>
<comment type="domain">
    <text evidence="6">The Q motif is unique to and characteristic of the DEAD box family of RNA helicases and controls ATP binding and hydrolysis.</text>
</comment>
<feature type="compositionally biased region" description="Low complexity" evidence="7">
    <location>
        <begin position="173"/>
        <end position="184"/>
    </location>
</feature>
<evidence type="ECO:0000256" key="5">
    <source>
        <dbReference type="ARBA" id="ARBA00022884"/>
    </source>
</evidence>
<evidence type="ECO:0000256" key="1">
    <source>
        <dbReference type="ARBA" id="ARBA00022741"/>
    </source>
</evidence>
<gene>
    <name evidence="10" type="primary">DBP6</name>
    <name evidence="10" type="ORF">EHS25_003514</name>
</gene>
<evidence type="ECO:0000256" key="4">
    <source>
        <dbReference type="ARBA" id="ARBA00022840"/>
    </source>
</evidence>
<dbReference type="InterPro" id="IPR011545">
    <property type="entry name" value="DEAD/DEAH_box_helicase_dom"/>
</dbReference>
<feature type="compositionally biased region" description="Basic and acidic residues" evidence="7">
    <location>
        <begin position="155"/>
        <end position="165"/>
    </location>
</feature>
<dbReference type="InterPro" id="IPR027417">
    <property type="entry name" value="P-loop_NTPase"/>
</dbReference>
<evidence type="ECO:0000259" key="8">
    <source>
        <dbReference type="PROSITE" id="PS51192"/>
    </source>
</evidence>
<feature type="compositionally biased region" description="Basic residues" evidence="7">
    <location>
        <begin position="56"/>
        <end position="76"/>
    </location>
</feature>
<name>A0A427Y7I8_9TREE</name>
<comment type="caution">
    <text evidence="10">The sequence shown here is derived from an EMBL/GenBank/DDBJ whole genome shotgun (WGS) entry which is preliminary data.</text>
</comment>
<evidence type="ECO:0000313" key="11">
    <source>
        <dbReference type="Proteomes" id="UP000279259"/>
    </source>
</evidence>
<dbReference type="Gene3D" id="3.40.50.300">
    <property type="entry name" value="P-loop containing nucleotide triphosphate hydrolases"/>
    <property type="match status" value="2"/>
</dbReference>
<proteinExistence type="inferred from homology"/>
<feature type="region of interest" description="Disordered" evidence="7">
    <location>
        <begin position="339"/>
        <end position="425"/>
    </location>
</feature>
<evidence type="ECO:0000256" key="3">
    <source>
        <dbReference type="ARBA" id="ARBA00022806"/>
    </source>
</evidence>
<feature type="region of interest" description="Disordered" evidence="7">
    <location>
        <begin position="1"/>
        <end position="226"/>
    </location>
</feature>
<keyword evidence="3 6" id="KW-0347">Helicase</keyword>
<feature type="domain" description="Helicase ATP-binding" evidence="8">
    <location>
        <begin position="465"/>
        <end position="590"/>
    </location>
</feature>
<dbReference type="CDD" id="cd18787">
    <property type="entry name" value="SF2_C_DEAD"/>
    <property type="match status" value="1"/>
</dbReference>
<evidence type="ECO:0000256" key="2">
    <source>
        <dbReference type="ARBA" id="ARBA00022801"/>
    </source>
</evidence>
<dbReference type="PANTHER" id="PTHR24031">
    <property type="entry name" value="RNA HELICASE"/>
    <property type="match status" value="1"/>
</dbReference>
<keyword evidence="1 6" id="KW-0547">Nucleotide-binding</keyword>
<keyword evidence="2 6" id="KW-0378">Hydrolase</keyword>
<dbReference type="GO" id="GO:0005524">
    <property type="term" value="F:ATP binding"/>
    <property type="evidence" value="ECO:0007669"/>
    <property type="project" value="UniProtKB-UniRule"/>
</dbReference>
<feature type="compositionally biased region" description="Basic and acidic residues" evidence="7">
    <location>
        <begin position="385"/>
        <end position="416"/>
    </location>
</feature>
<dbReference type="EMBL" id="RSCD01000018">
    <property type="protein sequence ID" value="RSH87026.1"/>
    <property type="molecule type" value="Genomic_DNA"/>
</dbReference>
<dbReference type="GO" id="GO:0003723">
    <property type="term" value="F:RNA binding"/>
    <property type="evidence" value="ECO:0007669"/>
    <property type="project" value="UniProtKB-UniRule"/>
</dbReference>
<feature type="compositionally biased region" description="Basic and acidic residues" evidence="7">
    <location>
        <begin position="367"/>
        <end position="378"/>
    </location>
</feature>
<evidence type="ECO:0000259" key="9">
    <source>
        <dbReference type="PROSITE" id="PS51194"/>
    </source>
</evidence>
<protein>
    <recommendedName>
        <fullName evidence="6">ATP-dependent RNA helicase</fullName>
        <ecNumber evidence="6">3.6.4.13</ecNumber>
    </recommendedName>
</protein>
<dbReference type="OrthoDB" id="3370at2759"/>
<reference evidence="10 11" key="1">
    <citation type="submission" date="2018-11" db="EMBL/GenBank/DDBJ databases">
        <title>Genome sequence of Saitozyma podzolica DSM 27192.</title>
        <authorList>
            <person name="Aliyu H."/>
            <person name="Gorte O."/>
            <person name="Ochsenreither K."/>
        </authorList>
    </citation>
    <scope>NUCLEOTIDE SEQUENCE [LARGE SCALE GENOMIC DNA]</scope>
    <source>
        <strain evidence="10 11">DSM 27192</strain>
    </source>
</reference>
<feature type="compositionally biased region" description="Acidic residues" evidence="7">
    <location>
        <begin position="188"/>
        <end position="203"/>
    </location>
</feature>
<dbReference type="Proteomes" id="UP000279259">
    <property type="component" value="Unassembled WGS sequence"/>
</dbReference>
<comment type="catalytic activity">
    <reaction evidence="6">
        <text>ATP + H2O = ADP + phosphate + H(+)</text>
        <dbReference type="Rhea" id="RHEA:13065"/>
        <dbReference type="ChEBI" id="CHEBI:15377"/>
        <dbReference type="ChEBI" id="CHEBI:15378"/>
        <dbReference type="ChEBI" id="CHEBI:30616"/>
        <dbReference type="ChEBI" id="CHEBI:43474"/>
        <dbReference type="ChEBI" id="CHEBI:456216"/>
        <dbReference type="EC" id="3.6.4.13"/>
    </reaction>
</comment>
<dbReference type="InterPro" id="IPR001650">
    <property type="entry name" value="Helicase_C-like"/>
</dbReference>
<dbReference type="Pfam" id="PF00270">
    <property type="entry name" value="DEAD"/>
    <property type="match status" value="1"/>
</dbReference>
<dbReference type="GO" id="GO:0003724">
    <property type="term" value="F:RNA helicase activity"/>
    <property type="evidence" value="ECO:0007669"/>
    <property type="project" value="UniProtKB-EC"/>
</dbReference>
<dbReference type="EC" id="3.6.4.13" evidence="6"/>
<accession>A0A427Y7I8</accession>
<dbReference type="AlphaFoldDB" id="A0A427Y7I8"/>
<dbReference type="InterPro" id="IPR000629">
    <property type="entry name" value="RNA-helicase_DEAD-box_CS"/>
</dbReference>
<keyword evidence="4 6" id="KW-0067">ATP-binding</keyword>
<comment type="function">
    <text evidence="6">RNA helicase.</text>
</comment>
<dbReference type="SMART" id="SM00487">
    <property type="entry name" value="DEXDc"/>
    <property type="match status" value="1"/>
</dbReference>
<feature type="compositionally biased region" description="Low complexity" evidence="7">
    <location>
        <begin position="348"/>
        <end position="364"/>
    </location>
</feature>
<dbReference type="Pfam" id="PF00271">
    <property type="entry name" value="Helicase_C"/>
    <property type="match status" value="1"/>
</dbReference>
<comment type="similarity">
    <text evidence="6">Belongs to the DEAD box helicase family.</text>
</comment>
<keyword evidence="11" id="KW-1185">Reference proteome</keyword>
<dbReference type="SMART" id="SM00490">
    <property type="entry name" value="HELICc"/>
    <property type="match status" value="1"/>
</dbReference>
<sequence length="805" mass="87531">MTTPLKRKHVVFDEQLAAGPSTTTSSGQVRLASVNGGPPSRPAAGPVAAKPSGKSEKKKKYLVKKAKRQRKLRAAKKASTPKNREWTGAEGTAEGGEAEDSDDGSESEEEVESEVQAGPSKGASSAIGEHPGGEHPGAIQAEETEEAARARRTREKREKREQRTERKARRAAARAARMAKAAAPPSEPENDSDDDDANSDSDSSEANADPMDPAEDTFDDELLDGSPLALVDPSARISLSPSPPPLQAFPMPRAAPAPDPEILSRQGLPAGLESAEFIDQDLRLKLDDLVVQGAQGVSEQGVGERMRKRLDTIGVEDFFAATLCLSDFVSCCTIAETPASASRDAAHTPLATARPTPVRPAARLPRLRPDRFRQDPRVRHPAHRGAVEAEREAAPGSDRAADERPGGAGERDDRGAGKGHGACGECGGSGAVLSRQVGSATGQHSFAHEQAVLVDDMETRLVGGSSKVDILIATPGRLMDHLTSTPNFTLQHLRFLVIDEADRLLNQSFQNWLAQVIAHIQPPLNPTIPDTFEPDDFLAPAWMEAYGLSRRHPELRDLDLLTCQKLLFSATLTRDPAKVAALALRNPRYFIVQSASTAQSAVAIGEQFAIPSGLSENMLILPPALKPLNLIHLIHSAEFNVRSALVFTKSVESVARLVKLLEFFEDAWTGEKVVVRSYTREMKPGERKRLLDDFARGLVNVLICSDLIARGIDLPSVEHVVSYDIPLDMRKYVHRVGRTARAGRDGTAWTLVEKQEALHFKGVLKGAGHEKKVKKVKVREEDLAPYRQSYEIAMKRLREFFGRSH</sequence>
<evidence type="ECO:0000313" key="10">
    <source>
        <dbReference type="EMBL" id="RSH87026.1"/>
    </source>
</evidence>
<feature type="domain" description="Helicase C-terminal" evidence="9">
    <location>
        <begin position="629"/>
        <end position="784"/>
    </location>
</feature>
<feature type="compositionally biased region" description="Acidic residues" evidence="7">
    <location>
        <begin position="212"/>
        <end position="223"/>
    </location>
</feature>
<dbReference type="SUPFAM" id="SSF52540">
    <property type="entry name" value="P-loop containing nucleoside triphosphate hydrolases"/>
    <property type="match status" value="1"/>
</dbReference>
<dbReference type="InterPro" id="IPR014001">
    <property type="entry name" value="Helicase_ATP-bd"/>
</dbReference>